<keyword evidence="2" id="KW-0732">Signal</keyword>
<organism evidence="3 4">
    <name type="scientific">Trebonia kvetii</name>
    <dbReference type="NCBI Taxonomy" id="2480626"/>
    <lineage>
        <taxon>Bacteria</taxon>
        <taxon>Bacillati</taxon>
        <taxon>Actinomycetota</taxon>
        <taxon>Actinomycetes</taxon>
        <taxon>Streptosporangiales</taxon>
        <taxon>Treboniaceae</taxon>
        <taxon>Trebonia</taxon>
    </lineage>
</organism>
<evidence type="ECO:0000313" key="4">
    <source>
        <dbReference type="Proteomes" id="UP000460272"/>
    </source>
</evidence>
<reference evidence="3 4" key="1">
    <citation type="submission" date="2018-11" db="EMBL/GenBank/DDBJ databases">
        <title>Trebonia kvetii gen.nov., sp.nov., a novel acidophilic actinobacterium, and proposal of the new actinobacterial family Treboniaceae fam. nov.</title>
        <authorList>
            <person name="Rapoport D."/>
            <person name="Sagova-Mareckova M."/>
            <person name="Sedlacek I."/>
            <person name="Provaznik J."/>
            <person name="Kralova S."/>
            <person name="Pavlinic D."/>
            <person name="Benes V."/>
            <person name="Kopecky J."/>
        </authorList>
    </citation>
    <scope>NUCLEOTIDE SEQUENCE [LARGE SCALE GENOMIC DNA]</scope>
    <source>
        <strain evidence="3 4">15Tr583</strain>
    </source>
</reference>
<dbReference type="AlphaFoldDB" id="A0A6P2BWC6"/>
<evidence type="ECO:0000256" key="2">
    <source>
        <dbReference type="SAM" id="SignalP"/>
    </source>
</evidence>
<dbReference type="RefSeq" id="WP_145855355.1">
    <property type="nucleotide sequence ID" value="NZ_RPFW01000004.1"/>
</dbReference>
<feature type="signal peptide" evidence="2">
    <location>
        <begin position="1"/>
        <end position="20"/>
    </location>
</feature>
<feature type="chain" id="PRO_5026842956" evidence="2">
    <location>
        <begin position="21"/>
        <end position="204"/>
    </location>
</feature>
<keyword evidence="4" id="KW-1185">Reference proteome</keyword>
<dbReference type="EMBL" id="RPFW01000004">
    <property type="protein sequence ID" value="TVZ03007.1"/>
    <property type="molecule type" value="Genomic_DNA"/>
</dbReference>
<comment type="caution">
    <text evidence="3">The sequence shown here is derived from an EMBL/GenBank/DDBJ whole genome shotgun (WGS) entry which is preliminary data.</text>
</comment>
<accession>A0A6P2BWC6</accession>
<gene>
    <name evidence="3" type="ORF">EAS64_21330</name>
</gene>
<protein>
    <submittedName>
        <fullName evidence="3">Uncharacterized protein</fullName>
    </submittedName>
</protein>
<proteinExistence type="predicted"/>
<evidence type="ECO:0000313" key="3">
    <source>
        <dbReference type="EMBL" id="TVZ03007.1"/>
    </source>
</evidence>
<dbReference type="PROSITE" id="PS51257">
    <property type="entry name" value="PROKAR_LIPOPROTEIN"/>
    <property type="match status" value="1"/>
</dbReference>
<sequence length="204" mass="20512">MRIPTGMVSCSIVVLAMALATGCSPDGSSTPGGSSPSTGTGRPTGGASPSWARSLGSGVTVTTPGAAASGSPGAVLTSAIAAIEAGNYAKICHYLQPSQQPKCKSEFGSAQASAIATAMPTFKNLTVSYTATDGTKALVGLTGTICSPEQKPSCVTNNDAAAIFDSGKTFAELWMESVTSISNGYSLTPMIEVNGKWYGYSTGF</sequence>
<name>A0A6P2BWC6_9ACTN</name>
<feature type="region of interest" description="Disordered" evidence="1">
    <location>
        <begin position="25"/>
        <end position="55"/>
    </location>
</feature>
<dbReference type="Proteomes" id="UP000460272">
    <property type="component" value="Unassembled WGS sequence"/>
</dbReference>
<feature type="compositionally biased region" description="Low complexity" evidence="1">
    <location>
        <begin position="25"/>
        <end position="50"/>
    </location>
</feature>
<evidence type="ECO:0000256" key="1">
    <source>
        <dbReference type="SAM" id="MobiDB-lite"/>
    </source>
</evidence>